<evidence type="ECO:0000313" key="3">
    <source>
        <dbReference type="EMBL" id="ATV58894.1"/>
    </source>
</evidence>
<dbReference type="EMBL" id="CP024699">
    <property type="protein sequence ID" value="ATV58894.1"/>
    <property type="molecule type" value="Genomic_DNA"/>
</dbReference>
<evidence type="ECO:0000313" key="4">
    <source>
        <dbReference type="Proteomes" id="UP000230056"/>
    </source>
</evidence>
<evidence type="ECO:0000256" key="1">
    <source>
        <dbReference type="SAM" id="Phobius"/>
    </source>
</evidence>
<gene>
    <name evidence="3" type="ORF">CTM72_03475</name>
</gene>
<protein>
    <submittedName>
        <fullName evidence="3">Uncharacterized protein</fullName>
    </submittedName>
</protein>
<feature type="chain" id="PRO_5013817264" evidence="2">
    <location>
        <begin position="21"/>
        <end position="367"/>
    </location>
</feature>
<dbReference type="Proteomes" id="UP000230056">
    <property type="component" value="Chromosome"/>
</dbReference>
<dbReference type="Gene3D" id="3.90.930.1">
    <property type="match status" value="1"/>
</dbReference>
<organism evidence="3 4">
    <name type="scientific">Fusobacterium pseudoperiodonticum</name>
    <dbReference type="NCBI Taxonomy" id="2663009"/>
    <lineage>
        <taxon>Bacteria</taxon>
        <taxon>Fusobacteriati</taxon>
        <taxon>Fusobacteriota</taxon>
        <taxon>Fusobacteriia</taxon>
        <taxon>Fusobacteriales</taxon>
        <taxon>Fusobacteriaceae</taxon>
        <taxon>Fusobacterium</taxon>
    </lineage>
</organism>
<dbReference type="AlphaFoldDB" id="A0A2D3NW41"/>
<keyword evidence="2" id="KW-0732">Signal</keyword>
<accession>A0A2D3NW41</accession>
<dbReference type="RefSeq" id="WP_100024501.1">
    <property type="nucleotide sequence ID" value="NZ_CP024699.1"/>
</dbReference>
<proteinExistence type="predicted"/>
<keyword evidence="1" id="KW-0472">Membrane</keyword>
<name>A0A2D3NW41_9FUSO</name>
<feature type="signal peptide" evidence="2">
    <location>
        <begin position="1"/>
        <end position="20"/>
    </location>
</feature>
<sequence length="367" mass="43068">MKKIFLIMTLFFVFCMSIFAESKNNSNNQQIKISATWKDNKFNNIRSNTHDSGIEKNITYHLTPTFKRMIYDKEENVEIYSDKTKSLVNANVYNKKDIKELDIFLNFQNNIGILKFYDENGNLRIAISVENISDGNFTPNNIEAFDENGDQIDMNLLRDLVELEGSWKNNNLSGTVKGVLYKEDKLFFQLFSTPLEDSEFYENHKKQLEELYSNQNIIFKEIFDSKNQILNTKVYNENNILMTEEILYKKNNSVFRLSKQFFTNGNVKEIFNFKDGVYDGLHEIYNEDGSKQLLENYSNGKLISQEKFNNEGFFRKAFSILKNIGYKIKNFYRFMVALAEMSTAIILCIAVIGTIFTLIYEMIFKRK</sequence>
<reference evidence="3 4" key="1">
    <citation type="submission" date="2017-11" db="EMBL/GenBank/DDBJ databases">
        <title>Genome sequencing of Fusobacterium periodonticum KCOM 1261.</title>
        <authorList>
            <person name="Kook J.-K."/>
            <person name="Park S.-N."/>
            <person name="Lim Y.K."/>
        </authorList>
    </citation>
    <scope>NUCLEOTIDE SEQUENCE [LARGE SCALE GENOMIC DNA]</scope>
    <source>
        <strain evidence="3 4">KCOM 1261</strain>
    </source>
</reference>
<evidence type="ECO:0000256" key="2">
    <source>
        <dbReference type="SAM" id="SignalP"/>
    </source>
</evidence>
<keyword evidence="1" id="KW-1133">Transmembrane helix</keyword>
<feature type="transmembrane region" description="Helical" evidence="1">
    <location>
        <begin position="331"/>
        <end position="360"/>
    </location>
</feature>
<keyword evidence="1" id="KW-0812">Transmembrane</keyword>